<reference evidence="1" key="1">
    <citation type="journal article" date="2021" name="Proc. Natl. Acad. Sci. U.S.A.">
        <title>A Catalog of Tens of Thousands of Viruses from Human Metagenomes Reveals Hidden Associations with Chronic Diseases.</title>
        <authorList>
            <person name="Tisza M.J."/>
            <person name="Buck C.B."/>
        </authorList>
    </citation>
    <scope>NUCLEOTIDE SEQUENCE</scope>
    <source>
        <strain evidence="1">Ct2kB26</strain>
    </source>
</reference>
<accession>A0A8S5P9F3</accession>
<sequence length="67" mass="7822">MGFYDYECDLIRADERFICQCMKCGQERLKKLSVCMLRREGSGIVKTIGYLCPVCYAQQMDEWAVPE</sequence>
<organism evidence="1">
    <name type="scientific">Siphoviridae sp. ct2kB26</name>
    <dbReference type="NCBI Taxonomy" id="2825317"/>
    <lineage>
        <taxon>Viruses</taxon>
        <taxon>Duplodnaviria</taxon>
        <taxon>Heunggongvirae</taxon>
        <taxon>Uroviricota</taxon>
        <taxon>Caudoviricetes</taxon>
    </lineage>
</organism>
<protein>
    <submittedName>
        <fullName evidence="1">RNA polymerase I-like protein</fullName>
    </submittedName>
</protein>
<dbReference type="EMBL" id="BK015360">
    <property type="protein sequence ID" value="DAE03237.1"/>
    <property type="molecule type" value="Genomic_DNA"/>
</dbReference>
<evidence type="ECO:0000313" key="1">
    <source>
        <dbReference type="EMBL" id="DAE03237.1"/>
    </source>
</evidence>
<name>A0A8S5P9F3_9CAUD</name>
<proteinExistence type="predicted"/>